<evidence type="ECO:0000313" key="2">
    <source>
        <dbReference type="EMBL" id="MCD1116218.1"/>
    </source>
</evidence>
<dbReference type="EMBL" id="JAJNAY010000001">
    <property type="protein sequence ID" value="MCD1116218.1"/>
    <property type="molecule type" value="Genomic_DNA"/>
</dbReference>
<reference evidence="2" key="1">
    <citation type="submission" date="2021-11" db="EMBL/GenBank/DDBJ databases">
        <title>Description of novel Chryseobacterium species.</title>
        <authorList>
            <person name="Saticioglu I.B."/>
            <person name="Ay H."/>
            <person name="Altun S."/>
            <person name="Duman M."/>
        </authorList>
    </citation>
    <scope>NUCLEOTIDE SEQUENCE</scope>
    <source>
        <strain evidence="2">C-17</strain>
    </source>
</reference>
<sequence length="162" mass="18630">MNSLLELFQGTYLYTSGNTSFKIVLEKKIKQNVGLHFEDLIIGEYQYIKNGVEKINTLSNLNISYSDQFLKHGIAGNSIISNINNRLWKCPQCNPNEKRAVLRIRDRVTDRYANILMRRTVINGQQVMQVKINNVNTVSYNVDTESPPEDFSLPLGEFIMIK</sequence>
<name>A0A9Q3YUX0_9FLAO</name>
<gene>
    <name evidence="2" type="ORF">LO744_05035</name>
</gene>
<evidence type="ECO:0000259" key="1">
    <source>
        <dbReference type="Pfam" id="PF20448"/>
    </source>
</evidence>
<comment type="caution">
    <text evidence="2">The sequence shown here is derived from an EMBL/GenBank/DDBJ whole genome shotgun (WGS) entry which is preliminary data.</text>
</comment>
<protein>
    <recommendedName>
        <fullName evidence="1">DUF6705 domain-containing protein</fullName>
    </recommendedName>
</protein>
<proteinExistence type="predicted"/>
<dbReference type="Pfam" id="PF20448">
    <property type="entry name" value="DUF6705"/>
    <property type="match status" value="1"/>
</dbReference>
<organism evidence="2 3">
    <name type="scientific">Chryseobacterium turcicum</name>
    <dbReference type="NCBI Taxonomy" id="2898076"/>
    <lineage>
        <taxon>Bacteria</taxon>
        <taxon>Pseudomonadati</taxon>
        <taxon>Bacteroidota</taxon>
        <taxon>Flavobacteriia</taxon>
        <taxon>Flavobacteriales</taxon>
        <taxon>Weeksellaceae</taxon>
        <taxon>Chryseobacterium group</taxon>
        <taxon>Chryseobacterium</taxon>
    </lineage>
</organism>
<feature type="domain" description="DUF6705" evidence="1">
    <location>
        <begin position="2"/>
        <end position="162"/>
    </location>
</feature>
<accession>A0A9Q3YUX0</accession>
<dbReference type="AlphaFoldDB" id="A0A9Q3YUX0"/>
<evidence type="ECO:0000313" key="3">
    <source>
        <dbReference type="Proteomes" id="UP001108025"/>
    </source>
</evidence>
<dbReference type="Proteomes" id="UP001108025">
    <property type="component" value="Unassembled WGS sequence"/>
</dbReference>
<dbReference type="InterPro" id="IPR046551">
    <property type="entry name" value="DUF6705"/>
</dbReference>
<keyword evidence="3" id="KW-1185">Reference proteome</keyword>